<dbReference type="EMBL" id="GIBP01005330">
    <property type="protein sequence ID" value="NDV34299.1"/>
    <property type="molecule type" value="Transcribed_RNA"/>
</dbReference>
<evidence type="ECO:0000256" key="4">
    <source>
        <dbReference type="ARBA" id="ARBA00022692"/>
    </source>
</evidence>
<evidence type="ECO:0000256" key="3">
    <source>
        <dbReference type="ARBA" id="ARBA00022449"/>
    </source>
</evidence>
<evidence type="ECO:0000259" key="11">
    <source>
        <dbReference type="Pfam" id="PF00999"/>
    </source>
</evidence>
<comment type="subcellular location">
    <subcellularLocation>
        <location evidence="1">Membrane</location>
        <topology evidence="1">Multi-pass membrane protein</topology>
    </subcellularLocation>
</comment>
<evidence type="ECO:0000256" key="8">
    <source>
        <dbReference type="ARBA" id="ARBA00023136"/>
    </source>
</evidence>
<feature type="transmembrane region" description="Helical" evidence="10">
    <location>
        <begin position="74"/>
        <end position="95"/>
    </location>
</feature>
<name>A0A6B2LB78_9EUKA</name>
<dbReference type="GO" id="GO:0016020">
    <property type="term" value="C:membrane"/>
    <property type="evidence" value="ECO:0007669"/>
    <property type="project" value="UniProtKB-SubCell"/>
</dbReference>
<dbReference type="InterPro" id="IPR038770">
    <property type="entry name" value="Na+/solute_symporter_sf"/>
</dbReference>
<dbReference type="GO" id="GO:0006814">
    <property type="term" value="P:sodium ion transport"/>
    <property type="evidence" value="ECO:0007669"/>
    <property type="project" value="UniProtKB-KW"/>
</dbReference>
<keyword evidence="2" id="KW-0813">Transport</keyword>
<dbReference type="PANTHER" id="PTHR43562:SF3">
    <property type="entry name" value="SODIUM ION_PROTON EXCHANGER (EUROFUNG)"/>
    <property type="match status" value="1"/>
</dbReference>
<proteinExistence type="predicted"/>
<evidence type="ECO:0000256" key="10">
    <source>
        <dbReference type="SAM" id="Phobius"/>
    </source>
</evidence>
<evidence type="ECO:0000256" key="7">
    <source>
        <dbReference type="ARBA" id="ARBA00023065"/>
    </source>
</evidence>
<dbReference type="InterPro" id="IPR006153">
    <property type="entry name" value="Cation/H_exchanger_TM"/>
</dbReference>
<feature type="transmembrane region" description="Helical" evidence="10">
    <location>
        <begin position="169"/>
        <end position="188"/>
    </location>
</feature>
<feature type="transmembrane region" description="Helical" evidence="10">
    <location>
        <begin position="250"/>
        <end position="270"/>
    </location>
</feature>
<dbReference type="Gene3D" id="1.20.1530.20">
    <property type="match status" value="1"/>
</dbReference>
<feature type="transmembrane region" description="Helical" evidence="10">
    <location>
        <begin position="12"/>
        <end position="34"/>
    </location>
</feature>
<evidence type="ECO:0000256" key="9">
    <source>
        <dbReference type="ARBA" id="ARBA00023201"/>
    </source>
</evidence>
<accession>A0A6B2LB78</accession>
<keyword evidence="3" id="KW-0050">Antiport</keyword>
<evidence type="ECO:0000256" key="6">
    <source>
        <dbReference type="ARBA" id="ARBA00023053"/>
    </source>
</evidence>
<evidence type="ECO:0000256" key="2">
    <source>
        <dbReference type="ARBA" id="ARBA00022448"/>
    </source>
</evidence>
<keyword evidence="9" id="KW-0739">Sodium transport</keyword>
<dbReference type="AlphaFoldDB" id="A0A6B2LB78"/>
<feature type="transmembrane region" description="Helical" evidence="10">
    <location>
        <begin position="193"/>
        <end position="214"/>
    </location>
</feature>
<dbReference type="GO" id="GO:0015297">
    <property type="term" value="F:antiporter activity"/>
    <property type="evidence" value="ECO:0007669"/>
    <property type="project" value="UniProtKB-KW"/>
</dbReference>
<dbReference type="Pfam" id="PF00999">
    <property type="entry name" value="Na_H_Exchanger"/>
    <property type="match status" value="1"/>
</dbReference>
<feature type="domain" description="Cation/H+ exchanger transmembrane" evidence="11">
    <location>
        <begin position="3"/>
        <end position="270"/>
    </location>
</feature>
<keyword evidence="8 10" id="KW-0472">Membrane</keyword>
<feature type="transmembrane region" description="Helical" evidence="10">
    <location>
        <begin position="116"/>
        <end position="149"/>
    </location>
</feature>
<organism evidence="12">
    <name type="scientific">Arcella intermedia</name>
    <dbReference type="NCBI Taxonomy" id="1963864"/>
    <lineage>
        <taxon>Eukaryota</taxon>
        <taxon>Amoebozoa</taxon>
        <taxon>Tubulinea</taxon>
        <taxon>Elardia</taxon>
        <taxon>Arcellinida</taxon>
        <taxon>Sphaerothecina</taxon>
        <taxon>Arcellidae</taxon>
        <taxon>Arcella</taxon>
    </lineage>
</organism>
<keyword evidence="6" id="KW-0915">Sodium</keyword>
<keyword evidence="7" id="KW-0406">Ion transport</keyword>
<dbReference type="PANTHER" id="PTHR43562">
    <property type="entry name" value="NAPA-TYPE SODIUM/HYDROGEN ANTIPORTER"/>
    <property type="match status" value="1"/>
</dbReference>
<sequence length="303" mass="33430">MKQLNALGTKYSNIITTAAVIDDVWCLLLMSFIVSLMKQPSSPSETTNSTLEGWNLVIGGNNSGEVVPVEIWPLVQPIVCSVLTGVIGCALAKYMEVFLGFLRKSSFLSSRWRSTILVWMAIYGFGWSMIAAFSGASYLLGAFVAGLAFSNEPEAHSAWNEEVSPIQNWLVLIFFGSIGFLIPISQLFEGWSVLWGLVYTIISFFTKMVVGIFMSPIHDGYVIGFAMVARGELGLVLLSQAYQTRMMSSVQFVASIWAILLCTFISPFLFGKSLAYKQKQNTKATTKTTNNPIQDNQNEENEG</sequence>
<evidence type="ECO:0000313" key="12">
    <source>
        <dbReference type="EMBL" id="NDV34299.1"/>
    </source>
</evidence>
<evidence type="ECO:0000256" key="1">
    <source>
        <dbReference type="ARBA" id="ARBA00004141"/>
    </source>
</evidence>
<dbReference type="GO" id="GO:1902600">
    <property type="term" value="P:proton transmembrane transport"/>
    <property type="evidence" value="ECO:0007669"/>
    <property type="project" value="InterPro"/>
</dbReference>
<evidence type="ECO:0000256" key="5">
    <source>
        <dbReference type="ARBA" id="ARBA00022989"/>
    </source>
</evidence>
<keyword evidence="4 10" id="KW-0812">Transmembrane</keyword>
<keyword evidence="5 10" id="KW-1133">Transmembrane helix</keyword>
<reference evidence="12" key="1">
    <citation type="journal article" date="2020" name="J. Eukaryot. Microbiol.">
        <title>De novo Sequencing, Assembly and Annotation of the Transcriptome for the Free-Living Testate Amoeba Arcella intermedia.</title>
        <authorList>
            <person name="Ribeiro G.M."/>
            <person name="Porfirio-Sousa A.L."/>
            <person name="Maurer-Alcala X.X."/>
            <person name="Katz L.A."/>
            <person name="Lahr D.J.G."/>
        </authorList>
    </citation>
    <scope>NUCLEOTIDE SEQUENCE</scope>
</reference>
<protein>
    <recommendedName>
        <fullName evidence="11">Cation/H+ exchanger transmembrane domain-containing protein</fullName>
    </recommendedName>
</protein>